<protein>
    <recommendedName>
        <fullName evidence="5">YDG domain-containing protein</fullName>
    </recommendedName>
</protein>
<dbReference type="GO" id="GO:0042054">
    <property type="term" value="F:histone methyltransferase activity"/>
    <property type="evidence" value="ECO:0007669"/>
    <property type="project" value="TreeGrafter"/>
</dbReference>
<dbReference type="GO" id="GO:0005634">
    <property type="term" value="C:nucleus"/>
    <property type="evidence" value="ECO:0007669"/>
    <property type="project" value="UniProtKB-SubCell"/>
</dbReference>
<dbReference type="InterPro" id="IPR051357">
    <property type="entry name" value="H3K9_HMTase_SUVAR3-9"/>
</dbReference>
<accession>A0AAE0C2I1</accession>
<dbReference type="PANTHER" id="PTHR45660:SF13">
    <property type="entry name" value="HISTONE-LYSINE N-METHYLTRANSFERASE SETMAR"/>
    <property type="match status" value="1"/>
</dbReference>
<evidence type="ECO:0000256" key="4">
    <source>
        <dbReference type="SAM" id="MobiDB-lite"/>
    </source>
</evidence>
<dbReference type="InterPro" id="IPR015947">
    <property type="entry name" value="PUA-like_sf"/>
</dbReference>
<dbReference type="EMBL" id="LGRX02029129">
    <property type="protein sequence ID" value="KAK3247232.1"/>
    <property type="molecule type" value="Genomic_DNA"/>
</dbReference>
<dbReference type="Gene3D" id="2.30.280.10">
    <property type="entry name" value="SRA-YDG"/>
    <property type="match status" value="1"/>
</dbReference>
<dbReference type="SUPFAM" id="SSF88697">
    <property type="entry name" value="PUA domain-like"/>
    <property type="match status" value="1"/>
</dbReference>
<sequence length="681" mass="74294">PCLTLPLPDAALALGVRLDLLLTTKELEERTLPNVTTNGSQLFGRDWRQRFRMETRYRGHKTAVPAPGPTGVSREDLPDGGVVKMCQGVKISKGGQLCLLPESGAAWKAAEEERQEERERWDALRLAFAPLEKKRAQEQTAQGGKAGSARGDLKATTALEDEYAWGFDGRPPPIAKTRKALRARDPLKIASAFMQKLGQESEEKKSAGKVCPFGQIEGVAVGCEYTAKGQMAHAGLHTVWSTGMVTQKVKLRGNTGRKKEVAAVPAIVMAGGYSDDADGGDEFVYTGAGGNDGLHTKLQFSDQSWEGKDNKALACSCDLGLPVRVIRGQPVPATESFSKTIFVYDGLYILDSYWDEVGTSGYQVCKFLFRRLPGQPRLTSSRVHAAASARDLSQRDGLVLDPTTGKPFDLSGGLEPTPVYFFDPRRTQDAVESRPLAVPVPRRSGNGAADAHALVDDLLQGAPVHLLRRSAAFVYTPTPLYALNAKPRGGRLGANPSQEELMRFNQRDPGPTRLPRVRLFIWFRLRWILGNGDGPAGSELQGSLRELGRVFLGPSSRCNFIAAHHAGTWMPQGSTGWRITPVPGCRKVQLVGASRRYLDAARFNWSAHHAGTWMPQGSTGRRITSVPGCRKVSTGRRITPVPGCCKVQLVGASRRYLDAARFNWSALNFGIQSRVICNKRA</sequence>
<evidence type="ECO:0000313" key="7">
    <source>
        <dbReference type="Proteomes" id="UP001190700"/>
    </source>
</evidence>
<dbReference type="GO" id="GO:0005694">
    <property type="term" value="C:chromosome"/>
    <property type="evidence" value="ECO:0007669"/>
    <property type="project" value="UniProtKB-SubCell"/>
</dbReference>
<evidence type="ECO:0000259" key="5">
    <source>
        <dbReference type="PROSITE" id="PS51015"/>
    </source>
</evidence>
<comment type="caution">
    <text evidence="6">The sequence shown here is derived from an EMBL/GenBank/DDBJ whole genome shotgun (WGS) entry which is preliminary data.</text>
</comment>
<dbReference type="PANTHER" id="PTHR45660">
    <property type="entry name" value="HISTONE-LYSINE N-METHYLTRANSFERASE SETMAR"/>
    <property type="match status" value="1"/>
</dbReference>
<organism evidence="6 7">
    <name type="scientific">Cymbomonas tetramitiformis</name>
    <dbReference type="NCBI Taxonomy" id="36881"/>
    <lineage>
        <taxon>Eukaryota</taxon>
        <taxon>Viridiplantae</taxon>
        <taxon>Chlorophyta</taxon>
        <taxon>Pyramimonadophyceae</taxon>
        <taxon>Pyramimonadales</taxon>
        <taxon>Pyramimonadaceae</taxon>
        <taxon>Cymbomonas</taxon>
    </lineage>
</organism>
<proteinExistence type="predicted"/>
<dbReference type="PROSITE" id="PS51015">
    <property type="entry name" value="YDG"/>
    <property type="match status" value="1"/>
</dbReference>
<reference evidence="6 7" key="1">
    <citation type="journal article" date="2015" name="Genome Biol. Evol.">
        <title>Comparative Genomics of a Bacterivorous Green Alga Reveals Evolutionary Causalities and Consequences of Phago-Mixotrophic Mode of Nutrition.</title>
        <authorList>
            <person name="Burns J.A."/>
            <person name="Paasch A."/>
            <person name="Narechania A."/>
            <person name="Kim E."/>
        </authorList>
    </citation>
    <scope>NUCLEOTIDE SEQUENCE [LARGE SCALE GENOMIC DNA]</scope>
    <source>
        <strain evidence="6 7">PLY_AMNH</strain>
    </source>
</reference>
<name>A0AAE0C2I1_9CHLO</name>
<evidence type="ECO:0000313" key="6">
    <source>
        <dbReference type="EMBL" id="KAK3247232.1"/>
    </source>
</evidence>
<evidence type="ECO:0000256" key="1">
    <source>
        <dbReference type="ARBA" id="ARBA00004286"/>
    </source>
</evidence>
<dbReference type="InterPro" id="IPR003105">
    <property type="entry name" value="SRA_YDG"/>
</dbReference>
<keyword evidence="7" id="KW-1185">Reference proteome</keyword>
<dbReference type="InterPro" id="IPR036987">
    <property type="entry name" value="SRA-YDG_sf"/>
</dbReference>
<feature type="region of interest" description="Disordered" evidence="4">
    <location>
        <begin position="133"/>
        <end position="153"/>
    </location>
</feature>
<evidence type="ECO:0000256" key="2">
    <source>
        <dbReference type="ARBA" id="ARBA00023242"/>
    </source>
</evidence>
<dbReference type="SMART" id="SM00466">
    <property type="entry name" value="SRA"/>
    <property type="match status" value="1"/>
</dbReference>
<dbReference type="Proteomes" id="UP001190700">
    <property type="component" value="Unassembled WGS sequence"/>
</dbReference>
<comment type="subcellular location">
    <subcellularLocation>
        <location evidence="1">Chromosome</location>
    </subcellularLocation>
    <subcellularLocation>
        <location evidence="3">Nucleus</location>
    </subcellularLocation>
</comment>
<feature type="domain" description="YDG" evidence="5">
    <location>
        <begin position="214"/>
        <end position="371"/>
    </location>
</feature>
<dbReference type="Pfam" id="PF02182">
    <property type="entry name" value="SAD_SRA"/>
    <property type="match status" value="1"/>
</dbReference>
<keyword evidence="2 3" id="KW-0539">Nucleus</keyword>
<feature type="non-terminal residue" evidence="6">
    <location>
        <position position="1"/>
    </location>
</feature>
<dbReference type="AlphaFoldDB" id="A0AAE0C2I1"/>
<evidence type="ECO:0000256" key="3">
    <source>
        <dbReference type="PROSITE-ProRule" id="PRU00358"/>
    </source>
</evidence>
<dbReference type="GO" id="GO:0003690">
    <property type="term" value="F:double-stranded DNA binding"/>
    <property type="evidence" value="ECO:0007669"/>
    <property type="project" value="TreeGrafter"/>
</dbReference>
<gene>
    <name evidence="6" type="ORF">CYMTET_43260</name>
</gene>